<dbReference type="GO" id="GO:0061158">
    <property type="term" value="P:3'-UTR-mediated mRNA destabilization"/>
    <property type="evidence" value="ECO:0007669"/>
    <property type="project" value="UniProtKB-UniRule"/>
</dbReference>
<feature type="compositionally biased region" description="Low complexity" evidence="12">
    <location>
        <begin position="118"/>
        <end position="130"/>
    </location>
</feature>
<feature type="zinc finger region" description="C3H1-type" evidence="10">
    <location>
        <begin position="173"/>
        <end position="201"/>
    </location>
</feature>
<dbReference type="AlphaFoldDB" id="A0A8C4RAQ1"/>
<evidence type="ECO:0000256" key="7">
    <source>
        <dbReference type="ARBA" id="ARBA00022884"/>
    </source>
</evidence>
<dbReference type="InterPro" id="IPR036855">
    <property type="entry name" value="Znf_CCCH_sf"/>
</dbReference>
<keyword evidence="4 11" id="KW-0677">Repeat</keyword>
<evidence type="ECO:0000256" key="5">
    <source>
        <dbReference type="ARBA" id="ARBA00022771"/>
    </source>
</evidence>
<evidence type="ECO:0000313" key="14">
    <source>
        <dbReference type="Ensembl" id="ENSEBUP00000027747.1"/>
    </source>
</evidence>
<dbReference type="InterPro" id="IPR000571">
    <property type="entry name" value="Znf_CCCH"/>
</dbReference>
<evidence type="ECO:0000256" key="8">
    <source>
        <dbReference type="ARBA" id="ARBA00023242"/>
    </source>
</evidence>
<organism evidence="14 15">
    <name type="scientific">Eptatretus burgeri</name>
    <name type="common">Inshore hagfish</name>
    <dbReference type="NCBI Taxonomy" id="7764"/>
    <lineage>
        <taxon>Eukaryota</taxon>
        <taxon>Metazoa</taxon>
        <taxon>Chordata</taxon>
        <taxon>Craniata</taxon>
        <taxon>Vertebrata</taxon>
        <taxon>Cyclostomata</taxon>
        <taxon>Myxini</taxon>
        <taxon>Myxiniformes</taxon>
        <taxon>Myxinidae</taxon>
        <taxon>Eptatretinae</taxon>
        <taxon>Eptatretus</taxon>
    </lineage>
</organism>
<reference evidence="14" key="2">
    <citation type="submission" date="2025-09" db="UniProtKB">
        <authorList>
            <consortium name="Ensembl"/>
        </authorList>
    </citation>
    <scope>IDENTIFICATION</scope>
</reference>
<keyword evidence="8 11" id="KW-0539">Nucleus</keyword>
<evidence type="ECO:0000259" key="13">
    <source>
        <dbReference type="PROSITE" id="PS50103"/>
    </source>
</evidence>
<dbReference type="Ensembl" id="ENSEBUT00000028323.1">
    <property type="protein sequence ID" value="ENSEBUP00000027747.1"/>
    <property type="gene ID" value="ENSEBUG00000016975.1"/>
</dbReference>
<reference evidence="14" key="1">
    <citation type="submission" date="2025-08" db="UniProtKB">
        <authorList>
            <consortium name="Ensembl"/>
        </authorList>
    </citation>
    <scope>IDENTIFICATION</scope>
</reference>
<keyword evidence="5 10" id="KW-0863">Zinc-finger</keyword>
<evidence type="ECO:0000256" key="12">
    <source>
        <dbReference type="SAM" id="MobiDB-lite"/>
    </source>
</evidence>
<sequence length="291" mass="32482">MSTALMPGFVDDADNLYKISRGRDSTGEENLCSLLGRGSSMPQNHQQQQQHRHQQQQRRHSSALPSFFPPSRFSVSGGNGGGGGGCGAIGAAPPVHRDDRFRERSLSESGERHQAVGNNINNNNVSNNNNNNSSRYKTELCRPFQESGACKYGDKCQFAHGLHELRALVRHPKYKTELCRTFHTIGFCPYGPRCHFIHNADEKRVPDPPRLTQNSTQPELLGGPLRSPHALREDHGRLLSVRYPHFTQHNPRTLSRPFCVWSFSLAVTAPPVPGDPHEPCGLAVRPRCLWK</sequence>
<evidence type="ECO:0000256" key="1">
    <source>
        <dbReference type="ARBA" id="ARBA00022473"/>
    </source>
</evidence>
<dbReference type="GO" id="GO:1900153">
    <property type="term" value="P:positive regulation of nuclear-transcribed mRNA catabolic process, deadenylation-dependent decay"/>
    <property type="evidence" value="ECO:0007669"/>
    <property type="project" value="UniProtKB-UniRule"/>
</dbReference>
<evidence type="ECO:0000256" key="4">
    <source>
        <dbReference type="ARBA" id="ARBA00022737"/>
    </source>
</evidence>
<evidence type="ECO:0000256" key="6">
    <source>
        <dbReference type="ARBA" id="ARBA00022833"/>
    </source>
</evidence>
<dbReference type="Gene3D" id="4.10.1000.10">
    <property type="entry name" value="Zinc finger, CCCH-type"/>
    <property type="match status" value="2"/>
</dbReference>
<dbReference type="GO" id="GO:1990904">
    <property type="term" value="C:ribonucleoprotein complex"/>
    <property type="evidence" value="ECO:0007669"/>
    <property type="project" value="UniProtKB-KW"/>
</dbReference>
<dbReference type="SUPFAM" id="SSF90229">
    <property type="entry name" value="CCCH zinc finger"/>
    <property type="match status" value="2"/>
</dbReference>
<comment type="subcellular location">
    <subcellularLocation>
        <location evidence="11">Nucleus</location>
    </subcellularLocation>
    <subcellularLocation>
        <location evidence="11">Cytoplasm</location>
    </subcellularLocation>
</comment>
<dbReference type="Pfam" id="PF04553">
    <property type="entry name" value="Tis11B_N"/>
    <property type="match status" value="1"/>
</dbReference>
<dbReference type="InterPro" id="IPR045877">
    <property type="entry name" value="ZFP36-like"/>
</dbReference>
<feature type="zinc finger region" description="C3H1-type" evidence="10">
    <location>
        <begin position="135"/>
        <end position="163"/>
    </location>
</feature>
<dbReference type="GeneTree" id="ENSGT00940000161584"/>
<feature type="region of interest" description="Disordered" evidence="12">
    <location>
        <begin position="107"/>
        <end position="130"/>
    </location>
</feature>
<keyword evidence="7" id="KW-0694">RNA-binding</keyword>
<feature type="domain" description="C3H1-type" evidence="13">
    <location>
        <begin position="135"/>
        <end position="163"/>
    </location>
</feature>
<evidence type="ECO:0000313" key="15">
    <source>
        <dbReference type="Proteomes" id="UP000694388"/>
    </source>
</evidence>
<feature type="compositionally biased region" description="Basic residues" evidence="12">
    <location>
        <begin position="50"/>
        <end position="61"/>
    </location>
</feature>
<evidence type="ECO:0000256" key="3">
    <source>
        <dbReference type="ARBA" id="ARBA00022723"/>
    </source>
</evidence>
<dbReference type="Proteomes" id="UP000694388">
    <property type="component" value="Unplaced"/>
</dbReference>
<keyword evidence="15" id="KW-1185">Reference proteome</keyword>
<name>A0A8C4RAQ1_EPTBU</name>
<dbReference type="SMART" id="SM00356">
    <property type="entry name" value="ZnF_C3H1"/>
    <property type="match status" value="2"/>
</dbReference>
<keyword evidence="6 10" id="KW-0862">Zinc</keyword>
<dbReference type="GO" id="GO:0005634">
    <property type="term" value="C:nucleus"/>
    <property type="evidence" value="ECO:0007669"/>
    <property type="project" value="UniProtKB-SubCell"/>
</dbReference>
<dbReference type="PANTHER" id="PTHR12547:SF18">
    <property type="entry name" value="PROTEIN TIS11"/>
    <property type="match status" value="1"/>
</dbReference>
<comment type="function">
    <text evidence="11">Zinc-finger RNA-binding protein that destabilizes several cytoplasmic AU-rich element (ARE)-containing mRNA transcripts by promoting their poly(A) tail removal or deadenylation, and hence provide a mechanism for attenuating protein synthesis. Acts as a 3'-untranslated region (UTR) ARE mRNA-binding adapter protein to communicate signaling events to the mRNA decay machinery. Functions by recruiting the CCR4-NOT deadenylase complex and probably other components of the cytoplasmic RNA decay machinery to the bound ARE-containing mRNAs, and hence promotes ARE-mediated mRNA deadenylation and decay processes. Binds to 3'-UTR ARE of numerous mRNAs.</text>
</comment>
<dbReference type="InterPro" id="IPR007635">
    <property type="entry name" value="Tis11B_N"/>
</dbReference>
<accession>A0A8C4RAQ1</accession>
<evidence type="ECO:0000256" key="2">
    <source>
        <dbReference type="ARBA" id="ARBA00022490"/>
    </source>
</evidence>
<evidence type="ECO:0000256" key="10">
    <source>
        <dbReference type="PROSITE-ProRule" id="PRU00723"/>
    </source>
</evidence>
<feature type="region of interest" description="Disordered" evidence="12">
    <location>
        <begin position="21"/>
        <end position="69"/>
    </location>
</feature>
<evidence type="ECO:0000256" key="11">
    <source>
        <dbReference type="RuleBase" id="RU369014"/>
    </source>
</evidence>
<comment type="subunit">
    <text evidence="11">Associates with the cytoplasmic CCR4-NOT deadenylase complex to trigger ARE-containing mRNA deadenylation and decay processes.</text>
</comment>
<dbReference type="GO" id="GO:0005737">
    <property type="term" value="C:cytoplasm"/>
    <property type="evidence" value="ECO:0007669"/>
    <property type="project" value="UniProtKB-SubCell"/>
</dbReference>
<dbReference type="PROSITE" id="PS50103">
    <property type="entry name" value="ZF_C3H1"/>
    <property type="match status" value="2"/>
</dbReference>
<keyword evidence="3 10" id="KW-0479">Metal-binding</keyword>
<protein>
    <recommendedName>
        <fullName evidence="11">mRNA decay activator protein ZFP36</fullName>
    </recommendedName>
    <alternativeName>
        <fullName evidence="11">Zinc finger protein 36</fullName>
    </alternativeName>
</protein>
<proteinExistence type="predicted"/>
<keyword evidence="1" id="KW-0217">Developmental protein</keyword>
<dbReference type="FunFam" id="4.10.1000.10:FF:000002">
    <property type="entry name" value="Zinc finger protein 36, C3H1 type-like 1"/>
    <property type="match status" value="1"/>
</dbReference>
<dbReference type="FunFam" id="4.10.1000.10:FF:000001">
    <property type="entry name" value="zinc finger CCCH domain-containing protein 15-like"/>
    <property type="match status" value="1"/>
</dbReference>
<dbReference type="PANTHER" id="PTHR12547">
    <property type="entry name" value="CCCH ZINC FINGER/TIS11-RELATED"/>
    <property type="match status" value="1"/>
</dbReference>
<feature type="region of interest" description="Disordered" evidence="12">
    <location>
        <begin position="205"/>
        <end position="224"/>
    </location>
</feature>
<keyword evidence="2 11" id="KW-0963">Cytoplasm</keyword>
<dbReference type="GO" id="GO:0035925">
    <property type="term" value="F:mRNA 3'-UTR AU-rich region binding"/>
    <property type="evidence" value="ECO:0007669"/>
    <property type="project" value="UniProtKB-UniRule"/>
</dbReference>
<keyword evidence="9 11" id="KW-0687">Ribonucleoprotein</keyword>
<evidence type="ECO:0000256" key="9">
    <source>
        <dbReference type="ARBA" id="ARBA00023274"/>
    </source>
</evidence>
<dbReference type="Pfam" id="PF00642">
    <property type="entry name" value="zf-CCCH"/>
    <property type="match status" value="2"/>
</dbReference>
<feature type="domain" description="C3H1-type" evidence="13">
    <location>
        <begin position="173"/>
        <end position="201"/>
    </location>
</feature>
<dbReference type="GO" id="GO:0008270">
    <property type="term" value="F:zinc ion binding"/>
    <property type="evidence" value="ECO:0007669"/>
    <property type="project" value="UniProtKB-KW"/>
</dbReference>